<reference evidence="8" key="1">
    <citation type="submission" date="2021-12" db="EMBL/GenBank/DDBJ databases">
        <authorList>
            <person name="King R."/>
        </authorList>
    </citation>
    <scope>NUCLEOTIDE SEQUENCE</scope>
</reference>
<dbReference type="InterPro" id="IPR006693">
    <property type="entry name" value="AB_hydrolase_lipase"/>
</dbReference>
<sequence>MTAFRFPAKMTAFRFPAKMTAFRFPAPVIVIVLVCLGSAEELSDMATMTTDEFIRYYGYKAETHDVTTEDGYILQLHRIVKEGGPPVIFQHGLLGASDSWVLRGPKSDLSFMLADEGYDIWLPDCRGNMYSQRHVNLTTADAAFWDFSWHEMGYYDMPAVVDHILNVTSYKNLVYLGHSMGTTMFYVFASTRPEYNEKIALSFQPGAYRLCFSHVPRRHHQTPRQQCQEYRANVPETRYYGDTAPEELVE</sequence>
<dbReference type="InterPro" id="IPR029058">
    <property type="entry name" value="AB_hydrolase_fold"/>
</dbReference>
<dbReference type="EMBL" id="OU963864">
    <property type="protein sequence ID" value="CAH0386151.1"/>
    <property type="molecule type" value="Genomic_DNA"/>
</dbReference>
<dbReference type="Gene3D" id="3.40.50.1820">
    <property type="entry name" value="alpha/beta hydrolase"/>
    <property type="match status" value="1"/>
</dbReference>
<evidence type="ECO:0000313" key="8">
    <source>
        <dbReference type="EMBL" id="CAH0386151.1"/>
    </source>
</evidence>
<protein>
    <recommendedName>
        <fullName evidence="7">Partial AB-hydrolase lipase domain-containing protein</fullName>
    </recommendedName>
</protein>
<feature type="domain" description="Partial AB-hydrolase lipase" evidence="7">
    <location>
        <begin position="51"/>
        <end position="103"/>
    </location>
</feature>
<dbReference type="Proteomes" id="UP001152759">
    <property type="component" value="Chromosome 3"/>
</dbReference>
<dbReference type="Pfam" id="PF04083">
    <property type="entry name" value="Abhydro_lipase"/>
    <property type="match status" value="1"/>
</dbReference>
<keyword evidence="6" id="KW-0325">Glycoprotein</keyword>
<keyword evidence="4" id="KW-0442">Lipid degradation</keyword>
<dbReference type="GO" id="GO:0016042">
    <property type="term" value="P:lipid catabolic process"/>
    <property type="evidence" value="ECO:0007669"/>
    <property type="project" value="UniProtKB-KW"/>
</dbReference>
<gene>
    <name evidence="8" type="ORF">BEMITA_LOCUS5301</name>
</gene>
<dbReference type="SUPFAM" id="SSF53474">
    <property type="entry name" value="alpha/beta-Hydrolases"/>
    <property type="match status" value="1"/>
</dbReference>
<dbReference type="AlphaFoldDB" id="A0A9P0F2I3"/>
<evidence type="ECO:0000313" key="9">
    <source>
        <dbReference type="Proteomes" id="UP001152759"/>
    </source>
</evidence>
<comment type="similarity">
    <text evidence="1">Belongs to the AB hydrolase superfamily. Lipase family.</text>
</comment>
<evidence type="ECO:0000256" key="5">
    <source>
        <dbReference type="ARBA" id="ARBA00023098"/>
    </source>
</evidence>
<proteinExistence type="inferred from homology"/>
<accession>A0A9P0F2I3</accession>
<dbReference type="GO" id="GO:0016787">
    <property type="term" value="F:hydrolase activity"/>
    <property type="evidence" value="ECO:0007669"/>
    <property type="project" value="UniProtKB-KW"/>
</dbReference>
<keyword evidence="9" id="KW-1185">Reference proteome</keyword>
<keyword evidence="3" id="KW-0378">Hydrolase</keyword>
<name>A0A9P0F2I3_BEMTA</name>
<evidence type="ECO:0000256" key="4">
    <source>
        <dbReference type="ARBA" id="ARBA00022963"/>
    </source>
</evidence>
<keyword evidence="5" id="KW-0443">Lipid metabolism</keyword>
<evidence type="ECO:0000256" key="3">
    <source>
        <dbReference type="ARBA" id="ARBA00022801"/>
    </source>
</evidence>
<evidence type="ECO:0000256" key="2">
    <source>
        <dbReference type="ARBA" id="ARBA00022729"/>
    </source>
</evidence>
<dbReference type="FunFam" id="3.40.50.1820:FF:000057">
    <property type="entry name" value="Lipase"/>
    <property type="match status" value="1"/>
</dbReference>
<organism evidence="8 9">
    <name type="scientific">Bemisia tabaci</name>
    <name type="common">Sweetpotato whitefly</name>
    <name type="synonym">Aleurodes tabaci</name>
    <dbReference type="NCBI Taxonomy" id="7038"/>
    <lineage>
        <taxon>Eukaryota</taxon>
        <taxon>Metazoa</taxon>
        <taxon>Ecdysozoa</taxon>
        <taxon>Arthropoda</taxon>
        <taxon>Hexapoda</taxon>
        <taxon>Insecta</taxon>
        <taxon>Pterygota</taxon>
        <taxon>Neoptera</taxon>
        <taxon>Paraneoptera</taxon>
        <taxon>Hemiptera</taxon>
        <taxon>Sternorrhyncha</taxon>
        <taxon>Aleyrodoidea</taxon>
        <taxon>Aleyrodidae</taxon>
        <taxon>Aleyrodinae</taxon>
        <taxon>Bemisia</taxon>
    </lineage>
</organism>
<evidence type="ECO:0000256" key="6">
    <source>
        <dbReference type="ARBA" id="ARBA00023180"/>
    </source>
</evidence>
<evidence type="ECO:0000259" key="7">
    <source>
        <dbReference type="Pfam" id="PF04083"/>
    </source>
</evidence>
<dbReference type="PANTHER" id="PTHR11005">
    <property type="entry name" value="LYSOSOMAL ACID LIPASE-RELATED"/>
    <property type="match status" value="1"/>
</dbReference>
<keyword evidence="2" id="KW-0732">Signal</keyword>
<evidence type="ECO:0000256" key="1">
    <source>
        <dbReference type="ARBA" id="ARBA00010701"/>
    </source>
</evidence>